<dbReference type="EMBL" id="AAYH02000043">
    <property type="protein sequence ID" value="EDO54178.1"/>
    <property type="molecule type" value="Genomic_DNA"/>
</dbReference>
<organism evidence="1 2">
    <name type="scientific">Bacteroides uniformis (strain ATCC 8492 / DSM 6597 / CCUG 4942 / CIP 103695 / JCM 5828 / KCTC 5204 / NCTC 13054 / VPI 0061)</name>
    <dbReference type="NCBI Taxonomy" id="411479"/>
    <lineage>
        <taxon>Bacteria</taxon>
        <taxon>Pseudomonadati</taxon>
        <taxon>Bacteroidota</taxon>
        <taxon>Bacteroidia</taxon>
        <taxon>Bacteroidales</taxon>
        <taxon>Bacteroidaceae</taxon>
        <taxon>Bacteroides</taxon>
    </lineage>
</organism>
<evidence type="ECO:0000313" key="1">
    <source>
        <dbReference type="EMBL" id="EDO54178.1"/>
    </source>
</evidence>
<reference evidence="1" key="1">
    <citation type="submission" date="2007-06" db="EMBL/GenBank/DDBJ databases">
        <authorList>
            <person name="Fulton L."/>
            <person name="Clifton S."/>
            <person name="Fulton B."/>
            <person name="Xu J."/>
            <person name="Minx P."/>
            <person name="Pepin K.H."/>
            <person name="Johnson M."/>
            <person name="Thiruvilangam P."/>
            <person name="Bhonagiri V."/>
            <person name="Nash W.E."/>
            <person name="Mardis E.R."/>
            <person name="Wilson R.K."/>
        </authorList>
    </citation>
    <scope>NUCLEOTIDE SEQUENCE [LARGE SCALE GENOMIC DNA]</scope>
    <source>
        <strain evidence="1">ATCC 8492</strain>
    </source>
</reference>
<protein>
    <submittedName>
        <fullName evidence="1">Uncharacterized protein</fullName>
    </submittedName>
</protein>
<reference evidence="1" key="2">
    <citation type="submission" date="2013-11" db="EMBL/GenBank/DDBJ databases">
        <title>Draft genome sequence of Bacteroides uniformis (ATCC 8492).</title>
        <authorList>
            <person name="Sudarsanam P."/>
            <person name="Ley R."/>
            <person name="Guruge J."/>
            <person name="Turnbaugh P.J."/>
            <person name="Mahowald M."/>
            <person name="Liep D."/>
            <person name="Gordon J."/>
        </authorList>
    </citation>
    <scope>NUCLEOTIDE SEQUENCE</scope>
    <source>
        <strain evidence="1">ATCC 8492</strain>
    </source>
</reference>
<name>A0ABC9NC61_BACUC</name>
<keyword evidence="2" id="KW-1185">Reference proteome</keyword>
<gene>
    <name evidence="1" type="ORF">BACUNI_02185</name>
</gene>
<proteinExistence type="predicted"/>
<sequence length="37" mass="4300">MCVKQKRRCTHCTNCTTVWMSNFSFRTLLGLSGKMET</sequence>
<evidence type="ECO:0000313" key="2">
    <source>
        <dbReference type="Proteomes" id="UP000004110"/>
    </source>
</evidence>
<dbReference type="AlphaFoldDB" id="A0ABC9NC61"/>
<accession>A0ABC9NC61</accession>
<comment type="caution">
    <text evidence="1">The sequence shown here is derived from an EMBL/GenBank/DDBJ whole genome shotgun (WGS) entry which is preliminary data.</text>
</comment>
<dbReference type="Proteomes" id="UP000004110">
    <property type="component" value="Unassembled WGS sequence"/>
</dbReference>